<feature type="transmembrane region" description="Helical" evidence="9">
    <location>
        <begin position="146"/>
        <end position="167"/>
    </location>
</feature>
<dbReference type="GO" id="GO:0005524">
    <property type="term" value="F:ATP binding"/>
    <property type="evidence" value="ECO:0007669"/>
    <property type="project" value="UniProtKB-KW"/>
</dbReference>
<evidence type="ECO:0000259" key="10">
    <source>
        <dbReference type="SMART" id="SM00387"/>
    </source>
</evidence>
<keyword evidence="6 11" id="KW-0418">Kinase</keyword>
<dbReference type="GO" id="GO:0046983">
    <property type="term" value="F:protein dimerization activity"/>
    <property type="evidence" value="ECO:0007669"/>
    <property type="project" value="InterPro"/>
</dbReference>
<dbReference type="SMART" id="SM00387">
    <property type="entry name" value="HATPase_c"/>
    <property type="match status" value="1"/>
</dbReference>
<evidence type="ECO:0000256" key="2">
    <source>
        <dbReference type="ARBA" id="ARBA00012438"/>
    </source>
</evidence>
<feature type="transmembrane region" description="Helical" evidence="9">
    <location>
        <begin position="15"/>
        <end position="36"/>
    </location>
</feature>
<dbReference type="Pfam" id="PF07730">
    <property type="entry name" value="HisKA_3"/>
    <property type="match status" value="1"/>
</dbReference>
<keyword evidence="8" id="KW-0902">Two-component regulatory system</keyword>
<dbReference type="AlphaFoldDB" id="A0A939PLG7"/>
<evidence type="ECO:0000256" key="8">
    <source>
        <dbReference type="ARBA" id="ARBA00023012"/>
    </source>
</evidence>
<reference evidence="11" key="1">
    <citation type="submission" date="2021-03" db="EMBL/GenBank/DDBJ databases">
        <authorList>
            <person name="Kanchanasin P."/>
            <person name="Saeng-In P."/>
            <person name="Phongsopitanun W."/>
            <person name="Yuki M."/>
            <person name="Kudo T."/>
            <person name="Ohkuma M."/>
            <person name="Tanasupawat S."/>
        </authorList>
    </citation>
    <scope>NUCLEOTIDE SEQUENCE</scope>
    <source>
        <strain evidence="11">GKU 128</strain>
    </source>
</reference>
<dbReference type="Pfam" id="PF02518">
    <property type="entry name" value="HATPase_c"/>
    <property type="match status" value="1"/>
</dbReference>
<dbReference type="RefSeq" id="WP_208259968.1">
    <property type="nucleotide sequence ID" value="NZ_JAGEOJ010000015.1"/>
</dbReference>
<name>A0A939PLG7_9ACTN</name>
<keyword evidence="12" id="KW-1185">Reference proteome</keyword>
<dbReference type="PANTHER" id="PTHR24421:SF10">
    <property type="entry name" value="NITRATE_NITRITE SENSOR PROTEIN NARQ"/>
    <property type="match status" value="1"/>
</dbReference>
<dbReference type="GO" id="GO:0016020">
    <property type="term" value="C:membrane"/>
    <property type="evidence" value="ECO:0007669"/>
    <property type="project" value="InterPro"/>
</dbReference>
<dbReference type="CDD" id="cd16917">
    <property type="entry name" value="HATPase_UhpB-NarQ-NarX-like"/>
    <property type="match status" value="1"/>
</dbReference>
<dbReference type="EC" id="2.7.13.3" evidence="2"/>
<dbReference type="Proteomes" id="UP000669179">
    <property type="component" value="Unassembled WGS sequence"/>
</dbReference>
<keyword evidence="9" id="KW-0812">Transmembrane</keyword>
<keyword evidence="9" id="KW-1133">Transmembrane helix</keyword>
<evidence type="ECO:0000256" key="5">
    <source>
        <dbReference type="ARBA" id="ARBA00022741"/>
    </source>
</evidence>
<organism evidence="11 12">
    <name type="scientific">Actinomadura barringtoniae</name>
    <dbReference type="NCBI Taxonomy" id="1427535"/>
    <lineage>
        <taxon>Bacteria</taxon>
        <taxon>Bacillati</taxon>
        <taxon>Actinomycetota</taxon>
        <taxon>Actinomycetes</taxon>
        <taxon>Streptosporangiales</taxon>
        <taxon>Thermomonosporaceae</taxon>
        <taxon>Actinomadura</taxon>
    </lineage>
</organism>
<evidence type="ECO:0000256" key="1">
    <source>
        <dbReference type="ARBA" id="ARBA00000085"/>
    </source>
</evidence>
<dbReference type="InterPro" id="IPR011712">
    <property type="entry name" value="Sig_transdc_His_kin_sub3_dim/P"/>
</dbReference>
<evidence type="ECO:0000313" key="11">
    <source>
        <dbReference type="EMBL" id="MBO2452069.1"/>
    </source>
</evidence>
<feature type="transmembrane region" description="Helical" evidence="9">
    <location>
        <begin position="72"/>
        <end position="88"/>
    </location>
</feature>
<evidence type="ECO:0000256" key="3">
    <source>
        <dbReference type="ARBA" id="ARBA00022553"/>
    </source>
</evidence>
<dbReference type="PANTHER" id="PTHR24421">
    <property type="entry name" value="NITRATE/NITRITE SENSOR PROTEIN NARX-RELATED"/>
    <property type="match status" value="1"/>
</dbReference>
<evidence type="ECO:0000256" key="9">
    <source>
        <dbReference type="SAM" id="Phobius"/>
    </source>
</evidence>
<dbReference type="InterPro" id="IPR003594">
    <property type="entry name" value="HATPase_dom"/>
</dbReference>
<evidence type="ECO:0000313" key="12">
    <source>
        <dbReference type="Proteomes" id="UP000669179"/>
    </source>
</evidence>
<feature type="domain" description="Histidine kinase/HSP90-like ATPase" evidence="10">
    <location>
        <begin position="306"/>
        <end position="395"/>
    </location>
</feature>
<evidence type="ECO:0000256" key="7">
    <source>
        <dbReference type="ARBA" id="ARBA00022840"/>
    </source>
</evidence>
<keyword evidence="3" id="KW-0597">Phosphoprotein</keyword>
<evidence type="ECO:0000256" key="6">
    <source>
        <dbReference type="ARBA" id="ARBA00022777"/>
    </source>
</evidence>
<dbReference type="EMBL" id="JAGEOJ010000015">
    <property type="protein sequence ID" value="MBO2452069.1"/>
    <property type="molecule type" value="Genomic_DNA"/>
</dbReference>
<dbReference type="InterPro" id="IPR036890">
    <property type="entry name" value="HATPase_C_sf"/>
</dbReference>
<keyword evidence="7" id="KW-0067">ATP-binding</keyword>
<keyword evidence="9" id="KW-0472">Membrane</keyword>
<comment type="caution">
    <text evidence="11">The sequence shown here is derived from an EMBL/GenBank/DDBJ whole genome shotgun (WGS) entry which is preliminary data.</text>
</comment>
<keyword evidence="4" id="KW-0808">Transferase</keyword>
<comment type="catalytic activity">
    <reaction evidence="1">
        <text>ATP + protein L-histidine = ADP + protein N-phospho-L-histidine.</text>
        <dbReference type="EC" id="2.7.13.3"/>
    </reaction>
</comment>
<feature type="transmembrane region" description="Helical" evidence="9">
    <location>
        <begin position="48"/>
        <end position="66"/>
    </location>
</feature>
<dbReference type="Gene3D" id="1.20.5.1930">
    <property type="match status" value="1"/>
</dbReference>
<dbReference type="InterPro" id="IPR050482">
    <property type="entry name" value="Sensor_HK_TwoCompSys"/>
</dbReference>
<proteinExistence type="predicted"/>
<gene>
    <name evidence="11" type="ORF">J4573_33625</name>
</gene>
<dbReference type="Gene3D" id="3.30.565.10">
    <property type="entry name" value="Histidine kinase-like ATPase, C-terminal domain"/>
    <property type="match status" value="1"/>
</dbReference>
<dbReference type="GO" id="GO:0000155">
    <property type="term" value="F:phosphorelay sensor kinase activity"/>
    <property type="evidence" value="ECO:0007669"/>
    <property type="project" value="InterPro"/>
</dbReference>
<feature type="transmembrane region" description="Helical" evidence="9">
    <location>
        <begin position="95"/>
        <end position="112"/>
    </location>
</feature>
<dbReference type="SUPFAM" id="SSF55874">
    <property type="entry name" value="ATPase domain of HSP90 chaperone/DNA topoisomerase II/histidine kinase"/>
    <property type="match status" value="1"/>
</dbReference>
<evidence type="ECO:0000256" key="4">
    <source>
        <dbReference type="ARBA" id="ARBA00022679"/>
    </source>
</evidence>
<accession>A0A939PLG7</accession>
<keyword evidence="5" id="KW-0547">Nucleotide-binding</keyword>
<sequence length="401" mass="42486">MDPLASPPSPRLPRVLRPALPACAVTGLALVLCAAITSGDVPSRWENAPIPGLLGVAAVMAMPVGWTWRRPWPVLTALLAEVAIVAALRLEMEQVWPLFVAADLVVVFLTAVRTPRAGLAGAAGTLLVQQAAWQGGLVRDGGWSRLLVPGFIGLSVLLALSVVAAWLSGTALRQRREHGEASRAHAAAQAVTAERLRIARELHDMVAHSIGVIAIQAGAGGRVLHDAPDRAQEALTAIEATSRQTLYGLRHMLGVLRETDPAPAAPAVPDPLAGLAELDRLVAATEAAGVTVEVRRPTQDRALPPTVDHAAFRIVQESLTNVIRHARARRCQVTIDREPDELRLEIVDDGTGEIGGCGYGISGMRERVALLDGHFNAGPGPGGGFRVRARLPLSARDGRRR</sequence>
<protein>
    <recommendedName>
        <fullName evidence="2">histidine kinase</fullName>
        <ecNumber evidence="2">2.7.13.3</ecNumber>
    </recommendedName>
</protein>